<feature type="region of interest" description="Disordered" evidence="1">
    <location>
        <begin position="1"/>
        <end position="50"/>
    </location>
</feature>
<accession>J9D906</accession>
<dbReference type="InParanoid" id="J9D906"/>
<feature type="compositionally biased region" description="Basic and acidic residues" evidence="1">
    <location>
        <begin position="1"/>
        <end position="30"/>
    </location>
</feature>
<keyword evidence="3" id="KW-1185">Reference proteome</keyword>
<name>J9D906_EDHAE</name>
<evidence type="ECO:0000313" key="3">
    <source>
        <dbReference type="Proteomes" id="UP000003163"/>
    </source>
</evidence>
<organism evidence="2 3">
    <name type="scientific">Edhazardia aedis (strain USNM 41457)</name>
    <name type="common">Microsporidian parasite</name>
    <dbReference type="NCBI Taxonomy" id="1003232"/>
    <lineage>
        <taxon>Eukaryota</taxon>
        <taxon>Fungi</taxon>
        <taxon>Fungi incertae sedis</taxon>
        <taxon>Microsporidia</taxon>
        <taxon>Edhazardia</taxon>
    </lineage>
</organism>
<sequence>LEKEEQQRIQREEKEKLRKEQEKLEKEKQLRKQQQQEILRKEKQQQQIQKHNTTLYRTQTGTSYANRMAHGCFTSCSFQKGLRSGESYNPHQTVLEKASQDEVATKSIENKTNNATAINKAEKHMLTGKKENSVPYLNDFSENVIIHEILENTDALKKSYISVLPENIVYLEFCRTEIESYDTEIHSAPTTNGEIVVKVFIHKTDKCCENFLIKIYNGDNFFFFFNVAKYFTSEIYNVYEARLSQPFPKGFDVFIHNFLDYNSVSKVYTGKGLFEMTKIMIDFKYSHTENLSFYNEEQNEKNLYINHVVRFANKSYCGLAFKVIIVNGQKMLFRNNFGFYELESYEDNSPLYKFLFKKKFCLRLIFTNDDYYQIQNVYYQRQINNFCVQCFQYTEYMKEYYFDSGSLNIAYYNNVSGTPTVSSHVHQSALLYTPNQQYNSEQPENNNTIQESRQQDSSSVTYANDINRHIYPITNPMMHQNTHETPLYMQNVTQNPQYVHTQSGLFMPNLPVYLFDYGQPVFAPNGNFNISQQPQEY</sequence>
<comment type="caution">
    <text evidence="2">The sequence shown here is derived from an EMBL/GenBank/DDBJ whole genome shotgun (WGS) entry which is preliminary data.</text>
</comment>
<dbReference type="EMBL" id="AFBI03000021">
    <property type="protein sequence ID" value="EJW04251.1"/>
    <property type="molecule type" value="Genomic_DNA"/>
</dbReference>
<dbReference type="AlphaFoldDB" id="J9D906"/>
<dbReference type="HOGENOM" id="CLU_507702_0_0_1"/>
<feature type="region of interest" description="Disordered" evidence="1">
    <location>
        <begin position="438"/>
        <end position="458"/>
    </location>
</feature>
<dbReference type="VEuPathDB" id="MicrosporidiaDB:EDEG_01483"/>
<evidence type="ECO:0000313" key="2">
    <source>
        <dbReference type="EMBL" id="EJW04251.1"/>
    </source>
</evidence>
<gene>
    <name evidence="2" type="ORF">EDEG_01483</name>
</gene>
<reference evidence="3" key="2">
    <citation type="submission" date="2015-07" db="EMBL/GenBank/DDBJ databases">
        <title>Contrasting host-pathogen interactions and genome evolution in two generalist and specialist microsporidian pathogens of mosquitoes.</title>
        <authorList>
            <consortium name="The Broad Institute Genomics Platform"/>
            <consortium name="The Broad Institute Genome Sequencing Center for Infectious Disease"/>
            <person name="Cuomo C.A."/>
            <person name="Sanscrainte N.D."/>
            <person name="Goldberg J.M."/>
            <person name="Heiman D."/>
            <person name="Young S."/>
            <person name="Zeng Q."/>
            <person name="Becnel J.J."/>
            <person name="Birren B.W."/>
        </authorList>
    </citation>
    <scope>NUCLEOTIDE SEQUENCE [LARGE SCALE GENOMIC DNA]</scope>
    <source>
        <strain evidence="3">USNM 41457</strain>
    </source>
</reference>
<feature type="non-terminal residue" evidence="2">
    <location>
        <position position="1"/>
    </location>
</feature>
<protein>
    <submittedName>
        <fullName evidence="2">Uncharacterized protein</fullName>
    </submittedName>
</protein>
<proteinExistence type="predicted"/>
<reference evidence="2 3" key="1">
    <citation type="submission" date="2011-08" db="EMBL/GenBank/DDBJ databases">
        <authorList>
            <person name="Liu Z.J."/>
            <person name="Shi F.L."/>
            <person name="Lu J.Q."/>
            <person name="Li M."/>
            <person name="Wang Z.L."/>
        </authorList>
    </citation>
    <scope>NUCLEOTIDE SEQUENCE [LARGE SCALE GENOMIC DNA]</scope>
    <source>
        <strain evidence="2 3">USNM 41457</strain>
    </source>
</reference>
<evidence type="ECO:0000256" key="1">
    <source>
        <dbReference type="SAM" id="MobiDB-lite"/>
    </source>
</evidence>
<dbReference type="Proteomes" id="UP000003163">
    <property type="component" value="Unassembled WGS sequence"/>
</dbReference>